<dbReference type="RefSeq" id="WP_157415088.1">
    <property type="nucleotide sequence ID" value="NZ_BAAAMK010000001.1"/>
</dbReference>
<evidence type="ECO:0000256" key="2">
    <source>
        <dbReference type="SAM" id="Phobius"/>
    </source>
</evidence>
<feature type="transmembrane region" description="Helical" evidence="2">
    <location>
        <begin position="595"/>
        <end position="619"/>
    </location>
</feature>
<feature type="transmembrane region" description="Helical" evidence="2">
    <location>
        <begin position="557"/>
        <end position="574"/>
    </location>
</feature>
<feature type="compositionally biased region" description="Acidic residues" evidence="1">
    <location>
        <begin position="16"/>
        <end position="28"/>
    </location>
</feature>
<gene>
    <name evidence="3" type="ORF">GCM10009717_02850</name>
</gene>
<proteinExistence type="predicted"/>
<dbReference type="InterPro" id="IPR029058">
    <property type="entry name" value="AB_hydrolase_fold"/>
</dbReference>
<reference evidence="3 4" key="1">
    <citation type="journal article" date="2019" name="Int. J. Syst. Evol. Microbiol.">
        <title>The Global Catalogue of Microorganisms (GCM) 10K type strain sequencing project: providing services to taxonomists for standard genome sequencing and annotation.</title>
        <authorList>
            <consortium name="The Broad Institute Genomics Platform"/>
            <consortium name="The Broad Institute Genome Sequencing Center for Infectious Disease"/>
            <person name="Wu L."/>
            <person name="Ma J."/>
        </authorList>
    </citation>
    <scope>NUCLEOTIDE SEQUENCE [LARGE SCALE GENOMIC DNA]</scope>
    <source>
        <strain evidence="3 4">JCM 13584</strain>
    </source>
</reference>
<feature type="region of interest" description="Disordered" evidence="1">
    <location>
        <begin position="737"/>
        <end position="762"/>
    </location>
</feature>
<evidence type="ECO:0000313" key="4">
    <source>
        <dbReference type="Proteomes" id="UP001499954"/>
    </source>
</evidence>
<name>A0ABN2PZY6_9MICO</name>
<evidence type="ECO:0000313" key="3">
    <source>
        <dbReference type="EMBL" id="GAA1939933.1"/>
    </source>
</evidence>
<feature type="compositionally biased region" description="Low complexity" evidence="1">
    <location>
        <begin position="737"/>
        <end position="746"/>
    </location>
</feature>
<feature type="transmembrane region" description="Helical" evidence="2">
    <location>
        <begin position="240"/>
        <end position="260"/>
    </location>
</feature>
<keyword evidence="2" id="KW-1133">Transmembrane helix</keyword>
<feature type="compositionally biased region" description="Low complexity" evidence="1">
    <location>
        <begin position="44"/>
        <end position="53"/>
    </location>
</feature>
<feature type="transmembrane region" description="Helical" evidence="2">
    <location>
        <begin position="491"/>
        <end position="521"/>
    </location>
</feature>
<organism evidence="3 4">
    <name type="scientific">Agromyces allii</name>
    <dbReference type="NCBI Taxonomy" id="393607"/>
    <lineage>
        <taxon>Bacteria</taxon>
        <taxon>Bacillati</taxon>
        <taxon>Actinomycetota</taxon>
        <taxon>Actinomycetes</taxon>
        <taxon>Micrococcales</taxon>
        <taxon>Microbacteriaceae</taxon>
        <taxon>Agromyces</taxon>
    </lineage>
</organism>
<comment type="caution">
    <text evidence="3">The sequence shown here is derived from an EMBL/GenBank/DDBJ whole genome shotgun (WGS) entry which is preliminary data.</text>
</comment>
<feature type="transmembrane region" description="Helical" evidence="2">
    <location>
        <begin position="175"/>
        <end position="200"/>
    </location>
</feature>
<dbReference type="Proteomes" id="UP001499954">
    <property type="component" value="Unassembled WGS sequence"/>
</dbReference>
<protein>
    <recommendedName>
        <fullName evidence="5">Alpha/beta hydrolase</fullName>
    </recommendedName>
</protein>
<feature type="transmembrane region" description="Helical" evidence="2">
    <location>
        <begin position="212"/>
        <end position="234"/>
    </location>
</feature>
<feature type="region of interest" description="Disordered" evidence="1">
    <location>
        <begin position="1"/>
        <end position="53"/>
    </location>
</feature>
<evidence type="ECO:0000256" key="1">
    <source>
        <dbReference type="SAM" id="MobiDB-lite"/>
    </source>
</evidence>
<keyword evidence="4" id="KW-1185">Reference proteome</keyword>
<dbReference type="SUPFAM" id="SSF53474">
    <property type="entry name" value="alpha/beta-Hydrolases"/>
    <property type="match status" value="1"/>
</dbReference>
<keyword evidence="2" id="KW-0472">Membrane</keyword>
<dbReference type="EMBL" id="BAAAMK010000001">
    <property type="protein sequence ID" value="GAA1939933.1"/>
    <property type="molecule type" value="Genomic_DNA"/>
</dbReference>
<sequence length="762" mass="82252">MRLVPITEPNPAGEAEAAEAEAAAEEAAEAAASETEPPGVGAKTSPDPASTAPAADAEYDVALVVVHGMGAAYKSQILLEWAEPILSRMDWMARDRIYGADDTYGVQLKASDLAGDEPIVGATVTFPKRRTTDERGRPIGPVVPVTKRVAIVEARWSEEFVPLSRSQIFRWAGPFMWRAVIRMLRLFWATMVLLPWYTLIEHPRTPRKHLALKFYTPTALVDLVRLVVGFAVYVPVAAGALLLAAVLTVVLPLISPLLLIPAVKKAAGSIIDGVAGSIGDVTAWKETPVRATAMRLVVRDAIVRAKGLVGDGDVHVFAHSQGAAVSTFTLFEEMDPHAYNVRQLTTVGAAVSLLGREGWRGRVDSYTPVANWIRRRTGDTHTVGWANHWAIWDPFSAGPIADDARRARQRWRASYFPKRAGGAEGPEEHAVHNVSQPIFDHTYYYKNTLQVVEPTIRNLLGPDLPGPPDEVAYIDNRLNVINKKALGTNMIAAVIIAVLLPGITAASAFFAGLVVTVAGWFDRVAGLFGGGSTGGDASDAGAVSSVGFLHADGYLTGWGWLIASALIAALLIWINEAICGYIERTLLWDRCPLPVRWWLALTSLPRLAYVAGAAAVVWFSLDQWFAFDGAAQIWVIAVIAIVALSAFLEARFAPVPVVVPARTTKKDVEGVRVGGEHPLTLHETRKSSTYLDVLEQRQELLEPRGLWAVTWARTFHGWPAKQEQAAAMAAARAEASTANAAGAAAAKDSATEDSRESAPTRV</sequence>
<accession>A0ABN2PZY6</accession>
<feature type="transmembrane region" description="Helical" evidence="2">
    <location>
        <begin position="631"/>
        <end position="648"/>
    </location>
</feature>
<feature type="compositionally biased region" description="Basic and acidic residues" evidence="1">
    <location>
        <begin position="749"/>
        <end position="762"/>
    </location>
</feature>
<keyword evidence="2" id="KW-0812">Transmembrane</keyword>
<evidence type="ECO:0008006" key="5">
    <source>
        <dbReference type="Google" id="ProtNLM"/>
    </source>
</evidence>